<gene>
    <name evidence="1" type="ORF">NCTC8181_02657</name>
</gene>
<reference evidence="1 2" key="1">
    <citation type="submission" date="2018-06" db="EMBL/GenBank/DDBJ databases">
        <authorList>
            <consortium name="Pathogen Informatics"/>
            <person name="Doyle S."/>
        </authorList>
    </citation>
    <scope>NUCLEOTIDE SEQUENCE [LARGE SCALE GENOMIC DNA]</scope>
    <source>
        <strain evidence="1 2">NCTC8181</strain>
    </source>
</reference>
<proteinExistence type="predicted"/>
<comment type="caution">
    <text evidence="1">The sequence shown here is derived from an EMBL/GenBank/DDBJ whole genome shotgun (WGS) entry which is preliminary data.</text>
</comment>
<sequence>MTFFPEINIQKTKSNAKRKLREYPRWRRIANDVDTQKVTATYSFEPRQSHGTPSKPVERLTLNRVSAEQELEAIEQSVSMILDPEKRRILYEKYLSPYKSADKVIYTELCMSESFYYDTLDAALLAFAELYREGSLIVEQGVFDYFYTVIQ</sequence>
<evidence type="ECO:0000313" key="2">
    <source>
        <dbReference type="Proteomes" id="UP000250200"/>
    </source>
</evidence>
<organism evidence="1 2">
    <name type="scientific">Streptococcus agalactiae</name>
    <dbReference type="NCBI Taxonomy" id="1311"/>
    <lineage>
        <taxon>Bacteria</taxon>
        <taxon>Bacillati</taxon>
        <taxon>Bacillota</taxon>
        <taxon>Bacilli</taxon>
        <taxon>Lactobacillales</taxon>
        <taxon>Streptococcaceae</taxon>
        <taxon>Streptococcus</taxon>
    </lineage>
</organism>
<dbReference type="Proteomes" id="UP000250200">
    <property type="component" value="Unassembled WGS sequence"/>
</dbReference>
<protein>
    <submittedName>
        <fullName evidence="1">Autolysin regulatory protein</fullName>
    </submittedName>
</protein>
<accession>A0A7Z7KAS6</accession>
<dbReference type="InterPro" id="IPR006524">
    <property type="entry name" value="ArpU-like"/>
</dbReference>
<dbReference type="AlphaFoldDB" id="A0A7Z7KAS6"/>
<dbReference type="NCBIfam" id="TIGR01637">
    <property type="entry name" value="phage_arpU"/>
    <property type="match status" value="1"/>
</dbReference>
<dbReference type="RefSeq" id="WP_154801196.1">
    <property type="nucleotide sequence ID" value="NZ_UAVB01000012.1"/>
</dbReference>
<name>A0A7Z7KAS6_STRAG</name>
<evidence type="ECO:0000313" key="1">
    <source>
        <dbReference type="EMBL" id="SQA20307.1"/>
    </source>
</evidence>
<dbReference type="EMBL" id="UAVB01000012">
    <property type="protein sequence ID" value="SQA20307.1"/>
    <property type="molecule type" value="Genomic_DNA"/>
</dbReference>